<organism evidence="1 2">
    <name type="scientific">Plasmopara halstedii</name>
    <name type="common">Downy mildew of sunflower</name>
    <dbReference type="NCBI Taxonomy" id="4781"/>
    <lineage>
        <taxon>Eukaryota</taxon>
        <taxon>Sar</taxon>
        <taxon>Stramenopiles</taxon>
        <taxon>Oomycota</taxon>
        <taxon>Peronosporomycetes</taxon>
        <taxon>Peronosporales</taxon>
        <taxon>Peronosporaceae</taxon>
        <taxon>Plasmopara</taxon>
    </lineage>
</organism>
<protein>
    <submittedName>
        <fullName evidence="1">Uncharacterized protein</fullName>
    </submittedName>
</protein>
<keyword evidence="2" id="KW-1185">Reference proteome</keyword>
<reference evidence="2" key="1">
    <citation type="submission" date="2014-09" db="EMBL/GenBank/DDBJ databases">
        <authorList>
            <person name="Sharma Rahul"/>
            <person name="Thines Marco"/>
        </authorList>
    </citation>
    <scope>NUCLEOTIDE SEQUENCE [LARGE SCALE GENOMIC DNA]</scope>
</reference>
<dbReference type="GeneID" id="36401370"/>
<proteinExistence type="predicted"/>
<dbReference type="Proteomes" id="UP000054928">
    <property type="component" value="Unassembled WGS sequence"/>
</dbReference>
<dbReference type="AlphaFoldDB" id="A0A0P1B345"/>
<sequence>MNDDTLSPSYTELLRVSTRREPAFSRQRRLAGWISEEVPRSSFSRTMLHPRQLRPATKLLEPVLYVLVEVFRNGFPVWVRGACFTLWDRHESLRCLMRDLPFCCMPLGDGTSRRPIACESRAGTEHNYAKGCAFLEADVLASVR</sequence>
<accession>A0A0P1B345</accession>
<dbReference type="RefSeq" id="XP_024584865.1">
    <property type="nucleotide sequence ID" value="XM_024719581.1"/>
</dbReference>
<evidence type="ECO:0000313" key="1">
    <source>
        <dbReference type="EMBL" id="CEG48496.1"/>
    </source>
</evidence>
<name>A0A0P1B345_PLAHL</name>
<dbReference type="EMBL" id="CCYD01002939">
    <property type="protein sequence ID" value="CEG48496.1"/>
    <property type="molecule type" value="Genomic_DNA"/>
</dbReference>
<evidence type="ECO:0000313" key="2">
    <source>
        <dbReference type="Proteomes" id="UP000054928"/>
    </source>
</evidence>